<name>A0ABU9AX50_9BACT</name>
<keyword evidence="2" id="KW-1185">Reference proteome</keyword>
<organism evidence="1 2">
    <name type="scientific">Luteolibacter soli</name>
    <dbReference type="NCBI Taxonomy" id="3135280"/>
    <lineage>
        <taxon>Bacteria</taxon>
        <taxon>Pseudomonadati</taxon>
        <taxon>Verrucomicrobiota</taxon>
        <taxon>Verrucomicrobiia</taxon>
        <taxon>Verrucomicrobiales</taxon>
        <taxon>Verrucomicrobiaceae</taxon>
        <taxon>Luteolibacter</taxon>
    </lineage>
</organism>
<dbReference type="EMBL" id="JBBUKT010000004">
    <property type="protein sequence ID" value="MEK7951337.1"/>
    <property type="molecule type" value="Genomic_DNA"/>
</dbReference>
<accession>A0ABU9AX50</accession>
<reference evidence="1 2" key="1">
    <citation type="submission" date="2024-04" db="EMBL/GenBank/DDBJ databases">
        <title>Luteolibacter sp. isolated from soil.</title>
        <authorList>
            <person name="An J."/>
        </authorList>
    </citation>
    <scope>NUCLEOTIDE SEQUENCE [LARGE SCALE GENOMIC DNA]</scope>
    <source>
        <strain evidence="1 2">Y139</strain>
    </source>
</reference>
<dbReference type="Proteomes" id="UP001371305">
    <property type="component" value="Unassembled WGS sequence"/>
</dbReference>
<proteinExistence type="predicted"/>
<protein>
    <recommendedName>
        <fullName evidence="3">DUF4342 domain-containing protein</fullName>
    </recommendedName>
</protein>
<evidence type="ECO:0008006" key="3">
    <source>
        <dbReference type="Google" id="ProtNLM"/>
    </source>
</evidence>
<dbReference type="RefSeq" id="WP_341404940.1">
    <property type="nucleotide sequence ID" value="NZ_JBBUKT010000004.1"/>
</dbReference>
<comment type="caution">
    <text evidence="1">The sequence shown here is derived from an EMBL/GenBank/DDBJ whole genome shotgun (WGS) entry which is preliminary data.</text>
</comment>
<evidence type="ECO:0000313" key="1">
    <source>
        <dbReference type="EMBL" id="MEK7951337.1"/>
    </source>
</evidence>
<gene>
    <name evidence="1" type="ORF">WKV53_12550</name>
</gene>
<sequence>MTSPSSRNLSIDKAFLLRKFPELARLLRQGYDPDEVGQAWLNRARQAASRQQSQRRHIGVEEDWEQAKEVLHQVLHTTNPDFNVIRGLLFARPGITTPVLVSTLSLWLAGHLGLSLTMVTPLVAVILYEIATGEERSLEATV</sequence>
<evidence type="ECO:0000313" key="2">
    <source>
        <dbReference type="Proteomes" id="UP001371305"/>
    </source>
</evidence>